<organism evidence="1 2">
    <name type="scientific">Cardamine amara subsp. amara</name>
    <dbReference type="NCBI Taxonomy" id="228776"/>
    <lineage>
        <taxon>Eukaryota</taxon>
        <taxon>Viridiplantae</taxon>
        <taxon>Streptophyta</taxon>
        <taxon>Embryophyta</taxon>
        <taxon>Tracheophyta</taxon>
        <taxon>Spermatophyta</taxon>
        <taxon>Magnoliopsida</taxon>
        <taxon>eudicotyledons</taxon>
        <taxon>Gunneridae</taxon>
        <taxon>Pentapetalae</taxon>
        <taxon>rosids</taxon>
        <taxon>malvids</taxon>
        <taxon>Brassicales</taxon>
        <taxon>Brassicaceae</taxon>
        <taxon>Cardamineae</taxon>
        <taxon>Cardamine</taxon>
    </lineage>
</organism>
<comment type="caution">
    <text evidence="1">The sequence shown here is derived from an EMBL/GenBank/DDBJ whole genome shotgun (WGS) entry which is preliminary data.</text>
</comment>
<gene>
    <name evidence="1" type="ORF">V5N11_026824</name>
</gene>
<proteinExistence type="predicted"/>
<accession>A0ABD0ZLH5</accession>
<evidence type="ECO:0008006" key="3">
    <source>
        <dbReference type="Google" id="ProtNLM"/>
    </source>
</evidence>
<dbReference type="Proteomes" id="UP001558713">
    <property type="component" value="Unassembled WGS sequence"/>
</dbReference>
<dbReference type="AlphaFoldDB" id="A0ABD0ZLH5"/>
<name>A0ABD0ZLH5_CARAN</name>
<keyword evidence="2" id="KW-1185">Reference proteome</keyword>
<reference evidence="1 2" key="1">
    <citation type="submission" date="2024-04" db="EMBL/GenBank/DDBJ databases">
        <title>Genome assembly C_amara_ONT_v2.</title>
        <authorList>
            <person name="Yant L."/>
            <person name="Moore C."/>
            <person name="Slenker M."/>
        </authorList>
    </citation>
    <scope>NUCLEOTIDE SEQUENCE [LARGE SCALE GENOMIC DNA]</scope>
    <source>
        <tissue evidence="1">Leaf</tissue>
    </source>
</reference>
<evidence type="ECO:0000313" key="2">
    <source>
        <dbReference type="Proteomes" id="UP001558713"/>
    </source>
</evidence>
<dbReference type="EMBL" id="JBANAX010000832">
    <property type="protein sequence ID" value="KAL1192104.1"/>
    <property type="molecule type" value="Genomic_DNA"/>
</dbReference>
<evidence type="ECO:0000313" key="1">
    <source>
        <dbReference type="EMBL" id="KAL1192104.1"/>
    </source>
</evidence>
<sequence>MKQQLDQLLQQQQQQLELQQQQQCGIGDTDTPHTFYKNRSAICLPKITRQDYKIKPQMIALVKQRLFHGLPDENPMDHIENYEEICSTTKSNGVPSDYIKCKLFHFSLTDKAHRWL</sequence>
<protein>
    <recommendedName>
        <fullName evidence="3">Reverse transcriptase domain-containing protein</fullName>
    </recommendedName>
</protein>